<keyword evidence="2" id="KW-1133">Transmembrane helix</keyword>
<organism evidence="3">
    <name type="scientific">Favella ehrenbergii</name>
    <dbReference type="NCBI Taxonomy" id="182087"/>
    <lineage>
        <taxon>Eukaryota</taxon>
        <taxon>Sar</taxon>
        <taxon>Alveolata</taxon>
        <taxon>Ciliophora</taxon>
        <taxon>Intramacronucleata</taxon>
        <taxon>Spirotrichea</taxon>
        <taxon>Choreotrichia</taxon>
        <taxon>Tintinnida</taxon>
        <taxon>Xystonellidae</taxon>
        <taxon>Favella</taxon>
    </lineage>
</organism>
<feature type="region of interest" description="Disordered" evidence="1">
    <location>
        <begin position="106"/>
        <end position="140"/>
    </location>
</feature>
<proteinExistence type="predicted"/>
<protein>
    <submittedName>
        <fullName evidence="3">Uncharacterized protein</fullName>
    </submittedName>
</protein>
<keyword evidence="2" id="KW-0812">Transmembrane</keyword>
<evidence type="ECO:0000256" key="1">
    <source>
        <dbReference type="SAM" id="MobiDB-lite"/>
    </source>
</evidence>
<dbReference type="AlphaFoldDB" id="A0A7S3I008"/>
<accession>A0A7S3I008</accession>
<feature type="compositionally biased region" description="Polar residues" evidence="1">
    <location>
        <begin position="113"/>
        <end position="140"/>
    </location>
</feature>
<keyword evidence="2" id="KW-0472">Membrane</keyword>
<reference evidence="3" key="1">
    <citation type="submission" date="2021-01" db="EMBL/GenBank/DDBJ databases">
        <authorList>
            <person name="Corre E."/>
            <person name="Pelletier E."/>
            <person name="Niang G."/>
            <person name="Scheremetjew M."/>
            <person name="Finn R."/>
            <person name="Kale V."/>
            <person name="Holt S."/>
            <person name="Cochrane G."/>
            <person name="Meng A."/>
            <person name="Brown T."/>
            <person name="Cohen L."/>
        </authorList>
    </citation>
    <scope>NUCLEOTIDE SEQUENCE</scope>
    <source>
        <strain evidence="3">Fehren 1</strain>
    </source>
</reference>
<gene>
    <name evidence="3" type="ORF">FEHR0123_LOCUS4407</name>
</gene>
<dbReference type="EMBL" id="HBIE01014258">
    <property type="protein sequence ID" value="CAE0309492.1"/>
    <property type="molecule type" value="Transcribed_RNA"/>
</dbReference>
<feature type="transmembrane region" description="Helical" evidence="2">
    <location>
        <begin position="34"/>
        <end position="55"/>
    </location>
</feature>
<evidence type="ECO:0000256" key="2">
    <source>
        <dbReference type="SAM" id="Phobius"/>
    </source>
</evidence>
<name>A0A7S3I008_9SPIT</name>
<evidence type="ECO:0000313" key="3">
    <source>
        <dbReference type="EMBL" id="CAE0309492.1"/>
    </source>
</evidence>
<sequence>MLGGLFCFTQLQIDSRIAGYGNFLIDPQLNLAKVLIAFFGFINTSIILIQIHCLYAGTKRQTMVHEDSSFEVDSNARLTEEGEGEVVFTSFNDGELLIADKKSNSNKRPLLSRHSSSRQLDTTNTNSGEKPQTTGSYFSP</sequence>